<dbReference type="InterPro" id="IPR045851">
    <property type="entry name" value="AMP-bd_C_sf"/>
</dbReference>
<accession>A0A410FTB8</accession>
<dbReference type="SUPFAM" id="SSF56801">
    <property type="entry name" value="Acetyl-CoA synthetase-like"/>
    <property type="match status" value="1"/>
</dbReference>
<evidence type="ECO:0000313" key="2">
    <source>
        <dbReference type="Proteomes" id="UP000287233"/>
    </source>
</evidence>
<reference evidence="2" key="1">
    <citation type="submission" date="2018-12" db="EMBL/GenBank/DDBJ databases">
        <title>Complete genome sequence of an uncultured bacterium of the candidate phylum Bipolaricaulota.</title>
        <authorList>
            <person name="Kadnikov V.V."/>
            <person name="Mardanov A.V."/>
            <person name="Beletsky A.V."/>
            <person name="Frank Y.A."/>
            <person name="Karnachuk O.V."/>
            <person name="Ravin N.V."/>
        </authorList>
    </citation>
    <scope>NUCLEOTIDE SEQUENCE [LARGE SCALE GENOMIC DNA]</scope>
</reference>
<dbReference type="Proteomes" id="UP000287233">
    <property type="component" value="Chromosome"/>
</dbReference>
<sequence>MAFIIPRDAHAVDPQESVDFCARQIAAFKVPRYVVVGKEFPMTASDKVQKYKLAERGKELVASGQVPRSNRAKPGGSSRFLRLCSPWSAIGSDLPLVRGALQGVGTPRNGAVTPAATIAT</sequence>
<proteinExistence type="predicted"/>
<evidence type="ECO:0000313" key="1">
    <source>
        <dbReference type="EMBL" id="QAA76327.1"/>
    </source>
</evidence>
<protein>
    <recommendedName>
        <fullName evidence="3">AMP-binding enzyme C-terminal domain-containing protein</fullName>
    </recommendedName>
</protein>
<dbReference type="Gene3D" id="3.30.300.30">
    <property type="match status" value="1"/>
</dbReference>
<gene>
    <name evidence="1" type="ORF">BIP78_0561</name>
</gene>
<dbReference type="KEGG" id="bih:BIP78_0561"/>
<dbReference type="AlphaFoldDB" id="A0A410FTB8"/>
<name>A0A410FTB8_BIPS1</name>
<evidence type="ECO:0008006" key="3">
    <source>
        <dbReference type="Google" id="ProtNLM"/>
    </source>
</evidence>
<dbReference type="EMBL" id="CP034928">
    <property type="protein sequence ID" value="QAA76327.1"/>
    <property type="molecule type" value="Genomic_DNA"/>
</dbReference>
<organism evidence="1 2">
    <name type="scientific">Bipolaricaulis sibiricus</name>
    <dbReference type="NCBI Taxonomy" id="2501609"/>
    <lineage>
        <taxon>Bacteria</taxon>
        <taxon>Candidatus Bipolaricaulota</taxon>
        <taxon>Candidatus Bipolaricaulia</taxon>
        <taxon>Candidatus Bipolaricaulales</taxon>
        <taxon>Candidatus Bipolaricaulaceae</taxon>
        <taxon>Candidatus Bipolaricaulis</taxon>
    </lineage>
</organism>